<keyword evidence="5" id="KW-0812">Transmembrane</keyword>
<evidence type="ECO:0000313" key="8">
    <source>
        <dbReference type="Proteomes" id="UP000224974"/>
    </source>
</evidence>
<dbReference type="PANTHER" id="PTHR47870">
    <property type="entry name" value="CYTOCHROME C-TYPE BIOGENESIS PROTEIN CCMH"/>
    <property type="match status" value="1"/>
</dbReference>
<feature type="transmembrane region" description="Helical" evidence="5">
    <location>
        <begin position="98"/>
        <end position="119"/>
    </location>
</feature>
<keyword evidence="8" id="KW-1185">Reference proteome</keyword>
<evidence type="ECO:0000256" key="3">
    <source>
        <dbReference type="ARBA" id="ARBA00022748"/>
    </source>
</evidence>
<comment type="caution">
    <text evidence="7">The sequence shown here is derived from an EMBL/GenBank/DDBJ whole genome shotgun (WGS) entry which is preliminary data.</text>
</comment>
<dbReference type="InterPro" id="IPR011990">
    <property type="entry name" value="TPR-like_helical_dom_sf"/>
</dbReference>
<dbReference type="InterPro" id="IPR051263">
    <property type="entry name" value="C-type_cytochrome_biogenesis"/>
</dbReference>
<keyword evidence="5" id="KW-0472">Membrane</keyword>
<evidence type="ECO:0000256" key="4">
    <source>
        <dbReference type="ARBA" id="ARBA00022803"/>
    </source>
</evidence>
<sequence length="302" mass="33987">MMQLWIVFLLLLAIGVIAFIWPLLCSRADKKNGPSRDEMNKVYYQHRLSELMQDEQQGLVAESASLVQELQQNLLEDIPDENNPRKTAKAQQRKRFDAVILLPGMALLIGVSLMVYYTVGGYSKVEEWQSVVARLPELRHQLMEKGPEGMGPNQMAALAVGIRHQVQQQPDNLADWVLLGRLGMYMGDMSTGINAFAHASELAPDDIDIQLGYAELLVRSQENDDNIKASVVLVKILSQEGNNIQALSLFGYNAFELKDYVQAIRAWQVLLNNLPPNDKRIQMIEDSIAMARKQMLIPSSPK</sequence>
<evidence type="ECO:0000256" key="1">
    <source>
        <dbReference type="ARBA" id="ARBA00004196"/>
    </source>
</evidence>
<keyword evidence="3" id="KW-0201">Cytochrome c-type biogenesis</keyword>
<evidence type="ECO:0000313" key="7">
    <source>
        <dbReference type="EMBL" id="PHI30433.1"/>
    </source>
</evidence>
<dbReference type="Pfam" id="PF23914">
    <property type="entry name" value="TPR_CcmH_CycH"/>
    <property type="match status" value="1"/>
</dbReference>
<dbReference type="InterPro" id="IPR056413">
    <property type="entry name" value="TPR_CcmH_CycH"/>
</dbReference>
<dbReference type="GO" id="GO:0017004">
    <property type="term" value="P:cytochrome complex assembly"/>
    <property type="evidence" value="ECO:0007669"/>
    <property type="project" value="UniProtKB-KW"/>
</dbReference>
<name>A0A2C6DP13_9GAMM</name>
<comment type="subcellular location">
    <subcellularLocation>
        <location evidence="1">Cell envelope</location>
    </subcellularLocation>
</comment>
<feature type="domain" description="Cytochrome c-type biogenesis protein H TPR" evidence="6">
    <location>
        <begin position="124"/>
        <end position="281"/>
    </location>
</feature>
<dbReference type="EMBL" id="PDDX01000001">
    <property type="protein sequence ID" value="PHI30433.1"/>
    <property type="molecule type" value="Genomic_DNA"/>
</dbReference>
<reference evidence="8" key="1">
    <citation type="submission" date="2017-09" db="EMBL/GenBank/DDBJ databases">
        <title>FDA dAtabase for Regulatory Grade micrObial Sequences (FDA-ARGOS): Supporting development and validation of Infectious Disease Dx tests.</title>
        <authorList>
            <person name="Minogue T."/>
            <person name="Wolcott M."/>
            <person name="Wasieloski L."/>
            <person name="Aguilar W."/>
            <person name="Moore D."/>
            <person name="Tallon L."/>
            <person name="Sadzewicz L."/>
            <person name="Ott S."/>
            <person name="Zhao X."/>
            <person name="Nagaraj S."/>
            <person name="Vavikolanu K."/>
            <person name="Aluvathingal J."/>
            <person name="Nadendla S."/>
            <person name="Sichtig H."/>
        </authorList>
    </citation>
    <scope>NUCLEOTIDE SEQUENCE [LARGE SCALE GENOMIC DNA]</scope>
    <source>
        <strain evidence="8">FDAARGOS_387</strain>
    </source>
</reference>
<accession>A0A2C6DP13</accession>
<keyword evidence="4" id="KW-0802">TPR repeat</keyword>
<dbReference type="Gene3D" id="1.25.40.10">
    <property type="entry name" value="Tetratricopeptide repeat domain"/>
    <property type="match status" value="1"/>
</dbReference>
<evidence type="ECO:0000256" key="5">
    <source>
        <dbReference type="SAM" id="Phobius"/>
    </source>
</evidence>
<dbReference type="AlphaFoldDB" id="A0A2C6DP13"/>
<dbReference type="RefSeq" id="WP_051323218.1">
    <property type="nucleotide sequence ID" value="NZ_BRLG01000003.1"/>
</dbReference>
<dbReference type="GO" id="GO:0030313">
    <property type="term" value="C:cell envelope"/>
    <property type="evidence" value="ECO:0007669"/>
    <property type="project" value="UniProtKB-SubCell"/>
</dbReference>
<dbReference type="PANTHER" id="PTHR47870:SF2">
    <property type="entry name" value="FORMATE-DEPENDENT NITRITE REDUCTASE COMPLEX SUBUNIT NRFF"/>
    <property type="match status" value="1"/>
</dbReference>
<dbReference type="STRING" id="1111728.GCA_000427805_04260"/>
<dbReference type="InterPro" id="IPR017560">
    <property type="entry name" value="Cyt_c_biogenesis_CcmI"/>
</dbReference>
<feature type="transmembrane region" description="Helical" evidence="5">
    <location>
        <begin position="6"/>
        <end position="24"/>
    </location>
</feature>
<keyword evidence="5" id="KW-1133">Transmembrane helix</keyword>
<dbReference type="GO" id="GO:0005886">
    <property type="term" value="C:plasma membrane"/>
    <property type="evidence" value="ECO:0007669"/>
    <property type="project" value="TreeGrafter"/>
</dbReference>
<dbReference type="SUPFAM" id="SSF48452">
    <property type="entry name" value="TPR-like"/>
    <property type="match status" value="1"/>
</dbReference>
<dbReference type="NCBIfam" id="TIGR03142">
    <property type="entry name" value="cytochro_ccmI"/>
    <property type="match status" value="1"/>
</dbReference>
<gene>
    <name evidence="7" type="primary">ccmI</name>
    <name evidence="7" type="ORF">CRN84_14350</name>
</gene>
<evidence type="ECO:0000256" key="2">
    <source>
        <dbReference type="ARBA" id="ARBA00022737"/>
    </source>
</evidence>
<dbReference type="Proteomes" id="UP000224974">
    <property type="component" value="Unassembled WGS sequence"/>
</dbReference>
<organism evidence="7 8">
    <name type="scientific">Budvicia aquatica</name>
    <dbReference type="NCBI Taxonomy" id="82979"/>
    <lineage>
        <taxon>Bacteria</taxon>
        <taxon>Pseudomonadati</taxon>
        <taxon>Pseudomonadota</taxon>
        <taxon>Gammaproteobacteria</taxon>
        <taxon>Enterobacterales</taxon>
        <taxon>Budviciaceae</taxon>
        <taxon>Budvicia</taxon>
    </lineage>
</organism>
<protein>
    <submittedName>
        <fullName evidence="7">C-type cytochrome biogenesis protein CcmI</fullName>
    </submittedName>
</protein>
<proteinExistence type="predicted"/>
<dbReference type="OrthoDB" id="9776053at2"/>
<evidence type="ECO:0000259" key="6">
    <source>
        <dbReference type="Pfam" id="PF23914"/>
    </source>
</evidence>
<keyword evidence="2" id="KW-0677">Repeat</keyword>